<feature type="transmembrane region" description="Helical" evidence="2">
    <location>
        <begin position="239"/>
        <end position="260"/>
    </location>
</feature>
<dbReference type="PANTHER" id="PTHR39419">
    <property type="entry name" value="SLL0814 PROTEIN"/>
    <property type="match status" value="1"/>
</dbReference>
<accession>A0A6J7FM25</accession>
<dbReference type="AlphaFoldDB" id="A0A6J7FM25"/>
<feature type="transmembrane region" description="Helical" evidence="2">
    <location>
        <begin position="86"/>
        <end position="107"/>
    </location>
</feature>
<keyword evidence="2" id="KW-0812">Transmembrane</keyword>
<feature type="transmembrane region" description="Helical" evidence="2">
    <location>
        <begin position="127"/>
        <end position="147"/>
    </location>
</feature>
<feature type="compositionally biased region" description="Low complexity" evidence="1">
    <location>
        <begin position="11"/>
        <end position="27"/>
    </location>
</feature>
<name>A0A6J7FM25_9ZZZZ</name>
<feature type="transmembrane region" description="Helical" evidence="2">
    <location>
        <begin position="34"/>
        <end position="51"/>
    </location>
</feature>
<keyword evidence="2" id="KW-0472">Membrane</keyword>
<dbReference type="EMBL" id="CAFBMB010000042">
    <property type="protein sequence ID" value="CAB4896672.1"/>
    <property type="molecule type" value="Genomic_DNA"/>
</dbReference>
<sequence>MTHEKIPAGASSSTSNSPSTSASKSARPSRGEMIGLWVLLAISFGAAFVPATVNGSLSLVIGLVPVAFALWHFVRWAGAATAWLSFAAVVIVSFFGEALGVATGLVFGNYYYPDGPLGPLLLGVPPLIQLQYFAMAYASLMLARAVSGSITRAVGGWRAVWVSAMAAFGMALLDFASDPWHATVLGQWIWKDGGPYFGIPVQNFVGWFGETLVFLLIIQWLLRRKKAVAHIEAPKPRGFTLMGALLYGTFPLAIVMIPLINTTYGAGTPLTGEPMAIAQSMLLVALFAVVPLWVASLLALRSGRAPQ</sequence>
<dbReference type="PANTHER" id="PTHR39419:SF1">
    <property type="entry name" value="SLL0814 PROTEIN"/>
    <property type="match status" value="1"/>
</dbReference>
<evidence type="ECO:0000313" key="3">
    <source>
        <dbReference type="EMBL" id="CAB4896672.1"/>
    </source>
</evidence>
<feature type="transmembrane region" description="Helical" evidence="2">
    <location>
        <begin position="57"/>
        <end position="74"/>
    </location>
</feature>
<organism evidence="3">
    <name type="scientific">freshwater metagenome</name>
    <dbReference type="NCBI Taxonomy" id="449393"/>
    <lineage>
        <taxon>unclassified sequences</taxon>
        <taxon>metagenomes</taxon>
        <taxon>ecological metagenomes</taxon>
    </lineage>
</organism>
<reference evidence="3" key="1">
    <citation type="submission" date="2020-05" db="EMBL/GenBank/DDBJ databases">
        <authorList>
            <person name="Chiriac C."/>
            <person name="Salcher M."/>
            <person name="Ghai R."/>
            <person name="Kavagutti S V."/>
        </authorList>
    </citation>
    <scope>NUCLEOTIDE SEQUENCE</scope>
</reference>
<protein>
    <submittedName>
        <fullName evidence="3">Unannotated protein</fullName>
    </submittedName>
</protein>
<feature type="region of interest" description="Disordered" evidence="1">
    <location>
        <begin position="1"/>
        <end position="27"/>
    </location>
</feature>
<evidence type="ECO:0000256" key="2">
    <source>
        <dbReference type="SAM" id="Phobius"/>
    </source>
</evidence>
<evidence type="ECO:0000256" key="1">
    <source>
        <dbReference type="SAM" id="MobiDB-lite"/>
    </source>
</evidence>
<feature type="transmembrane region" description="Helical" evidence="2">
    <location>
        <begin position="159"/>
        <end position="177"/>
    </location>
</feature>
<feature type="transmembrane region" description="Helical" evidence="2">
    <location>
        <begin position="197"/>
        <end position="218"/>
    </location>
</feature>
<gene>
    <name evidence="3" type="ORF">UFOPK3516_00723</name>
</gene>
<proteinExistence type="predicted"/>
<dbReference type="InterPro" id="IPR007354">
    <property type="entry name" value="CruF-like"/>
</dbReference>
<keyword evidence="2" id="KW-1133">Transmembrane helix</keyword>
<feature type="transmembrane region" description="Helical" evidence="2">
    <location>
        <begin position="280"/>
        <end position="300"/>
    </location>
</feature>
<dbReference type="Pfam" id="PF04240">
    <property type="entry name" value="Caroten_synth"/>
    <property type="match status" value="1"/>
</dbReference>